<evidence type="ECO:0000313" key="3">
    <source>
        <dbReference type="Proteomes" id="UP001299409"/>
    </source>
</evidence>
<protein>
    <submittedName>
        <fullName evidence="1">Hydrolase</fullName>
    </submittedName>
</protein>
<dbReference type="GO" id="GO:0016787">
    <property type="term" value="F:hydrolase activity"/>
    <property type="evidence" value="ECO:0007669"/>
    <property type="project" value="UniProtKB-KW"/>
</dbReference>
<dbReference type="EMBL" id="JAJBMB010000003">
    <property type="protein sequence ID" value="MCB5445457.1"/>
    <property type="molecule type" value="Genomic_DNA"/>
</dbReference>
<gene>
    <name evidence="2" type="ORF">IBLFYP30_01683</name>
    <name evidence="1" type="ORF">LIP50_04485</name>
</gene>
<dbReference type="GeneID" id="89565948"/>
<dbReference type="EMBL" id="CACRUE010000026">
    <property type="protein sequence ID" value="VYU07931.1"/>
    <property type="molecule type" value="Genomic_DNA"/>
</dbReference>
<proteinExistence type="predicted"/>
<keyword evidence="1" id="KW-0378">Hydrolase</keyword>
<dbReference type="RefSeq" id="WP_007286219.1">
    <property type="nucleotide sequence ID" value="NZ_BAABXU010000001.1"/>
</dbReference>
<evidence type="ECO:0000313" key="2">
    <source>
        <dbReference type="EMBL" id="VYU07931.1"/>
    </source>
</evidence>
<accession>A0A6N3C0Q9</accession>
<dbReference type="SUPFAM" id="SSF51395">
    <property type="entry name" value="FMN-linked oxidoreductases"/>
    <property type="match status" value="1"/>
</dbReference>
<organism evidence="2">
    <name type="scientific">Intestinibacter bartlettii</name>
    <dbReference type="NCBI Taxonomy" id="261299"/>
    <lineage>
        <taxon>Bacteria</taxon>
        <taxon>Bacillati</taxon>
        <taxon>Bacillota</taxon>
        <taxon>Clostridia</taxon>
        <taxon>Peptostreptococcales</taxon>
        <taxon>Peptostreptococcaceae</taxon>
        <taxon>Intestinibacter</taxon>
    </lineage>
</organism>
<name>A0A6N3C0Q9_9FIRM</name>
<dbReference type="InterPro" id="IPR013785">
    <property type="entry name" value="Aldolase_TIM"/>
</dbReference>
<reference evidence="2" key="1">
    <citation type="submission" date="2019-11" db="EMBL/GenBank/DDBJ databases">
        <authorList>
            <person name="Feng L."/>
        </authorList>
    </citation>
    <scope>NUCLEOTIDE SEQUENCE</scope>
    <source>
        <strain evidence="2">IbartlettiiLFYP30</strain>
    </source>
</reference>
<dbReference type="Gene3D" id="3.20.20.70">
    <property type="entry name" value="Aldolase class I"/>
    <property type="match status" value="1"/>
</dbReference>
<sequence>MKQRPKAIDGILRKSFLRVPEVIRECSGINIFGKRIKSLVFSTDLAIIKNVNADAVMAVYPFTPQPIITQSIIMASDIPVFAGVGGGLTQGMRAVLLGTNAELQGALGVVVNAPTSDEVVSSLSEALDIPVIVTIVNDQTNIHDRIEAGATIFNVSASADTPRIVAKIRKDYPDFPIIATGGPTEESIRKTIEAGANAITWTPPSVSELFKGVMNKYRDDINNVGHH</sequence>
<dbReference type="Proteomes" id="UP001299409">
    <property type="component" value="Unassembled WGS sequence"/>
</dbReference>
<evidence type="ECO:0000313" key="1">
    <source>
        <dbReference type="EMBL" id="MCB5445457.1"/>
    </source>
</evidence>
<dbReference type="AlphaFoldDB" id="A0A6N3C0Q9"/>
<reference evidence="1 3" key="2">
    <citation type="submission" date="2021-10" db="EMBL/GenBank/DDBJ databases">
        <title>Collection of gut derived symbiotic bacterial strains cultured from healthy donors.</title>
        <authorList>
            <person name="Lin H."/>
            <person name="Littmann E."/>
            <person name="Claire K."/>
            <person name="Pamer E."/>
        </authorList>
    </citation>
    <scope>NUCLEOTIDE SEQUENCE [LARGE SCALE GENOMIC DNA]</scope>
    <source>
        <strain evidence="1 3">MSK.17.68</strain>
    </source>
</reference>
<keyword evidence="3" id="KW-1185">Reference proteome</keyword>